<feature type="transmembrane region" description="Helical" evidence="2">
    <location>
        <begin position="284"/>
        <end position="301"/>
    </location>
</feature>
<name>A0A8J3M004_9MICO</name>
<feature type="domain" description="NERD" evidence="3">
    <location>
        <begin position="53"/>
        <end position="165"/>
    </location>
</feature>
<protein>
    <recommendedName>
        <fullName evidence="3">NERD domain-containing protein</fullName>
    </recommendedName>
</protein>
<keyword evidence="2" id="KW-0812">Transmembrane</keyword>
<feature type="region of interest" description="Disordered" evidence="1">
    <location>
        <begin position="245"/>
        <end position="275"/>
    </location>
</feature>
<gene>
    <name evidence="4" type="ORF">GCM10011600_11400</name>
</gene>
<dbReference type="AlphaFoldDB" id="A0A8J3M004"/>
<accession>A0A8J3M004</accession>
<reference evidence="4" key="1">
    <citation type="journal article" date="2014" name="Int. J. Syst. Evol. Microbiol.">
        <title>Complete genome sequence of Corynebacterium casei LMG S-19264T (=DSM 44701T), isolated from a smear-ripened cheese.</title>
        <authorList>
            <consortium name="US DOE Joint Genome Institute (JGI-PGF)"/>
            <person name="Walter F."/>
            <person name="Albersmeier A."/>
            <person name="Kalinowski J."/>
            <person name="Ruckert C."/>
        </authorList>
    </citation>
    <scope>NUCLEOTIDE SEQUENCE</scope>
    <source>
        <strain evidence="4">CGMCC 1.16548</strain>
    </source>
</reference>
<dbReference type="EMBL" id="BNAI01000001">
    <property type="protein sequence ID" value="GHF11770.1"/>
    <property type="molecule type" value="Genomic_DNA"/>
</dbReference>
<keyword evidence="2" id="KW-1133">Transmembrane helix</keyword>
<comment type="caution">
    <text evidence="4">The sequence shown here is derived from an EMBL/GenBank/DDBJ whole genome shotgun (WGS) entry which is preliminary data.</text>
</comment>
<keyword evidence="5" id="KW-1185">Reference proteome</keyword>
<organism evidence="4 5">
    <name type="scientific">Pseudolysinimonas yzui</name>
    <dbReference type="NCBI Taxonomy" id="2708254"/>
    <lineage>
        <taxon>Bacteria</taxon>
        <taxon>Bacillati</taxon>
        <taxon>Actinomycetota</taxon>
        <taxon>Actinomycetes</taxon>
        <taxon>Micrococcales</taxon>
        <taxon>Microbacteriaceae</taxon>
        <taxon>Pseudolysinimonas</taxon>
    </lineage>
</organism>
<dbReference type="RefSeq" id="WP_191282389.1">
    <property type="nucleotide sequence ID" value="NZ_BNAI01000001.1"/>
</dbReference>
<evidence type="ECO:0000256" key="2">
    <source>
        <dbReference type="SAM" id="Phobius"/>
    </source>
</evidence>
<reference evidence="4" key="2">
    <citation type="submission" date="2020-09" db="EMBL/GenBank/DDBJ databases">
        <authorList>
            <person name="Sun Q."/>
            <person name="Zhou Y."/>
        </authorList>
    </citation>
    <scope>NUCLEOTIDE SEQUENCE</scope>
    <source>
        <strain evidence="4">CGMCC 1.16548</strain>
    </source>
</reference>
<dbReference type="PROSITE" id="PS50965">
    <property type="entry name" value="NERD"/>
    <property type="match status" value="1"/>
</dbReference>
<evidence type="ECO:0000313" key="4">
    <source>
        <dbReference type="EMBL" id="GHF11770.1"/>
    </source>
</evidence>
<evidence type="ECO:0000256" key="1">
    <source>
        <dbReference type="SAM" id="MobiDB-lite"/>
    </source>
</evidence>
<evidence type="ECO:0000313" key="5">
    <source>
        <dbReference type="Proteomes" id="UP000617531"/>
    </source>
</evidence>
<sequence>MGNAGELTHDLAQRAPGHSLIEKLLDEWNQGRIHFGDQPDTVEIDEDARGWYWGVLGEQRVAATLSTLGPEWTVLHSVPVGAGNTDIDHVVIGPAGVFTLNTKYSPVSNVWTAGRGLMVNGESRAHYLRSSMAELQRASTALSQAAGFAVPVFSALVFVDPASLTVKAPPGWDGTDLHVVSERGLLPLLTRRREMSDEQLTTVMDAALRAETWHRSPQPSRPGTHLTQEFQALRDAVGPALETTRPLAAASSRPLDRRPARTHIPSRRPVRSSRRRRRSIGEELFRLVVPFVGLLAAWYYLASIFGK</sequence>
<evidence type="ECO:0000259" key="3">
    <source>
        <dbReference type="PROSITE" id="PS50965"/>
    </source>
</evidence>
<dbReference type="Proteomes" id="UP000617531">
    <property type="component" value="Unassembled WGS sequence"/>
</dbReference>
<dbReference type="InterPro" id="IPR011528">
    <property type="entry name" value="NERD"/>
</dbReference>
<keyword evidence="2" id="KW-0472">Membrane</keyword>
<proteinExistence type="predicted"/>
<feature type="compositionally biased region" description="Basic residues" evidence="1">
    <location>
        <begin position="260"/>
        <end position="275"/>
    </location>
</feature>
<dbReference type="Pfam" id="PF08378">
    <property type="entry name" value="NERD"/>
    <property type="match status" value="1"/>
</dbReference>